<dbReference type="EMBL" id="FAXC01000289">
    <property type="protein sequence ID" value="CUV09702.1"/>
    <property type="molecule type" value="Genomic_DNA"/>
</dbReference>
<proteinExistence type="predicted"/>
<name>A0A160VH02_9ZZZZ</name>
<sequence>MDYIWPHDNSYTTHYDTTNFGLRHFSKKIKQGDFKQKLSCDFNSDDSTLIYNGNTVPVPDSVQTIFTLLARITINPLEYIDTKWFPMDHEGCSYRGRFLWSDTVTVKAMDKNILCDYFRLDLIPNEDNECLLEKSDYFMKNIVAENTVRQLWVEKNNNKRIIKAAAKVYGLTLEAIIQDG</sequence>
<accession>A0A160VH02</accession>
<reference evidence="1" key="1">
    <citation type="submission" date="2015-10" db="EMBL/GenBank/DDBJ databases">
        <authorList>
            <person name="Gilbert D.G."/>
        </authorList>
    </citation>
    <scope>NUCLEOTIDE SEQUENCE</scope>
</reference>
<organism evidence="1">
    <name type="scientific">hydrothermal vent metagenome</name>
    <dbReference type="NCBI Taxonomy" id="652676"/>
    <lineage>
        <taxon>unclassified sequences</taxon>
        <taxon>metagenomes</taxon>
        <taxon>ecological metagenomes</taxon>
    </lineage>
</organism>
<dbReference type="AlphaFoldDB" id="A0A160VH02"/>
<gene>
    <name evidence="1" type="ORF">MGWOODY_Mmi1488</name>
</gene>
<protein>
    <submittedName>
        <fullName evidence="1">Uncharacterized protein</fullName>
    </submittedName>
</protein>
<evidence type="ECO:0000313" key="1">
    <source>
        <dbReference type="EMBL" id="CUV09702.1"/>
    </source>
</evidence>